<name>A0A9W5ASU2_CAMHY</name>
<proteinExistence type="predicted"/>
<comment type="caution">
    <text evidence="1">The sequence shown here is derived from an EMBL/GenBank/DDBJ whole genome shotgun (WGS) entry which is preliminary data.</text>
</comment>
<dbReference type="AlphaFoldDB" id="A0A9W5ASU2"/>
<gene>
    <name evidence="1" type="ORF">ERS739220_01611</name>
</gene>
<evidence type="ECO:0000313" key="2">
    <source>
        <dbReference type="Proteomes" id="UP000052257"/>
    </source>
</evidence>
<dbReference type="Pfam" id="PF09673">
    <property type="entry name" value="TrbC_Ftype"/>
    <property type="match status" value="1"/>
</dbReference>
<dbReference type="RefSeq" id="WP_059426899.1">
    <property type="nucleotide sequence ID" value="NZ_FAUT01000001.1"/>
</dbReference>
<reference evidence="1 2" key="1">
    <citation type="submission" date="2015-11" db="EMBL/GenBank/DDBJ databases">
        <authorList>
            <consortium name="Pathogen Informatics"/>
        </authorList>
    </citation>
    <scope>NUCLEOTIDE SEQUENCE [LARGE SCALE GENOMIC DNA]</scope>
    <source>
        <strain evidence="1 2">006A-0191</strain>
    </source>
</reference>
<sequence>MEIIKDEVSKYAVLNKEKIFIVLSSSMPDHAIKEYFKRLDGIEGVDFVFRGILHNDLKSFRPMMEYIQFILKKDSNGGYEKSNLYNVNISINPKVTQKYNITKVPALIYIQNYDPTLEDSKALSQSDNTKEKVWVEYGLISPQYVLNKINKTAKSEWINSILYKDSYFKDGKNNKIDNKKPTRIQELERNGVQ</sequence>
<dbReference type="EMBL" id="FAUW01000004">
    <property type="protein sequence ID" value="CUU85637.1"/>
    <property type="molecule type" value="Genomic_DNA"/>
</dbReference>
<organism evidence="1 2">
    <name type="scientific">Campylobacter hyointestinalis subsp. hyointestinalis</name>
    <dbReference type="NCBI Taxonomy" id="91352"/>
    <lineage>
        <taxon>Bacteria</taxon>
        <taxon>Pseudomonadati</taxon>
        <taxon>Campylobacterota</taxon>
        <taxon>Epsilonproteobacteria</taxon>
        <taxon>Campylobacterales</taxon>
        <taxon>Campylobacteraceae</taxon>
        <taxon>Campylobacter</taxon>
    </lineage>
</organism>
<dbReference type="Gene3D" id="3.40.30.10">
    <property type="entry name" value="Glutaredoxin"/>
    <property type="match status" value="1"/>
</dbReference>
<protein>
    <submittedName>
        <fullName evidence="1">Type-F conjugative transfer system pilin assembly protein TrbC</fullName>
    </submittedName>
</protein>
<dbReference type="GeneID" id="29472906"/>
<dbReference type="Proteomes" id="UP000052257">
    <property type="component" value="Unassembled WGS sequence"/>
</dbReference>
<evidence type="ECO:0000313" key="1">
    <source>
        <dbReference type="EMBL" id="CUU85637.1"/>
    </source>
</evidence>
<accession>A0A9W5ASU2</accession>
<dbReference type="InterPro" id="IPR019106">
    <property type="entry name" value="T4SS_TrbC"/>
</dbReference>